<sequence length="114" mass="12192">MKYSSRRSARASALLIATRVTGRLALLTASTILNDYIAASLFSQQSYRLCGNVVNNVAGHLPCLMVTQPATRSLGRPAILIAAAQVMCAHAGALRSCIRVRVCLSNSRFTHTCA</sequence>
<comment type="caution">
    <text evidence="1">The sequence shown here is derived from an EMBL/GenBank/DDBJ whole genome shotgun (WGS) entry which is preliminary data.</text>
</comment>
<accession>A0A9P4JF90</accession>
<evidence type="ECO:0000313" key="2">
    <source>
        <dbReference type="Proteomes" id="UP000799439"/>
    </source>
</evidence>
<keyword evidence="2" id="KW-1185">Reference proteome</keyword>
<reference evidence="1" key="1">
    <citation type="journal article" date="2020" name="Stud. Mycol.">
        <title>101 Dothideomycetes genomes: a test case for predicting lifestyles and emergence of pathogens.</title>
        <authorList>
            <person name="Haridas S."/>
            <person name="Albert R."/>
            <person name="Binder M."/>
            <person name="Bloem J."/>
            <person name="Labutti K."/>
            <person name="Salamov A."/>
            <person name="Andreopoulos B."/>
            <person name="Baker S."/>
            <person name="Barry K."/>
            <person name="Bills G."/>
            <person name="Bluhm B."/>
            <person name="Cannon C."/>
            <person name="Castanera R."/>
            <person name="Culley D."/>
            <person name="Daum C."/>
            <person name="Ezra D."/>
            <person name="Gonzalez J."/>
            <person name="Henrissat B."/>
            <person name="Kuo A."/>
            <person name="Liang C."/>
            <person name="Lipzen A."/>
            <person name="Lutzoni F."/>
            <person name="Magnuson J."/>
            <person name="Mondo S."/>
            <person name="Nolan M."/>
            <person name="Ohm R."/>
            <person name="Pangilinan J."/>
            <person name="Park H.-J."/>
            <person name="Ramirez L."/>
            <person name="Alfaro M."/>
            <person name="Sun H."/>
            <person name="Tritt A."/>
            <person name="Yoshinaga Y."/>
            <person name="Zwiers L.-H."/>
            <person name="Turgeon B."/>
            <person name="Goodwin S."/>
            <person name="Spatafora J."/>
            <person name="Crous P."/>
            <person name="Grigoriev I."/>
        </authorList>
    </citation>
    <scope>NUCLEOTIDE SEQUENCE</scope>
    <source>
        <strain evidence="1">CBS 260.36</strain>
    </source>
</reference>
<dbReference type="EMBL" id="ML996081">
    <property type="protein sequence ID" value="KAF2157923.1"/>
    <property type="molecule type" value="Genomic_DNA"/>
</dbReference>
<protein>
    <submittedName>
        <fullName evidence="1">Uncharacterized protein</fullName>
    </submittedName>
</protein>
<proteinExistence type="predicted"/>
<dbReference type="Proteomes" id="UP000799439">
    <property type="component" value="Unassembled WGS sequence"/>
</dbReference>
<gene>
    <name evidence="1" type="ORF">K461DRAFT_26912</name>
</gene>
<name>A0A9P4JF90_9PEZI</name>
<evidence type="ECO:0000313" key="1">
    <source>
        <dbReference type="EMBL" id="KAF2157923.1"/>
    </source>
</evidence>
<organism evidence="1 2">
    <name type="scientific">Myriangium duriaei CBS 260.36</name>
    <dbReference type="NCBI Taxonomy" id="1168546"/>
    <lineage>
        <taxon>Eukaryota</taxon>
        <taxon>Fungi</taxon>
        <taxon>Dikarya</taxon>
        <taxon>Ascomycota</taxon>
        <taxon>Pezizomycotina</taxon>
        <taxon>Dothideomycetes</taxon>
        <taxon>Dothideomycetidae</taxon>
        <taxon>Myriangiales</taxon>
        <taxon>Myriangiaceae</taxon>
        <taxon>Myriangium</taxon>
    </lineage>
</organism>
<dbReference type="AlphaFoldDB" id="A0A9P4JF90"/>